<dbReference type="Proteomes" id="UP000240010">
    <property type="component" value="Unassembled WGS sequence"/>
</dbReference>
<dbReference type="SUPFAM" id="SSF143880">
    <property type="entry name" value="NE0471 N-terminal domain-like"/>
    <property type="match status" value="1"/>
</dbReference>
<dbReference type="Gene3D" id="3.30.2020.10">
    <property type="entry name" value="NE0471-like N-terminal domain"/>
    <property type="match status" value="1"/>
</dbReference>
<dbReference type="EMBL" id="PTIZ01000001">
    <property type="protein sequence ID" value="PPK77653.1"/>
    <property type="molecule type" value="Genomic_DNA"/>
</dbReference>
<organism evidence="1 2">
    <name type="scientific">Methylobacter tundripaludum</name>
    <dbReference type="NCBI Taxonomy" id="173365"/>
    <lineage>
        <taxon>Bacteria</taxon>
        <taxon>Pseudomonadati</taxon>
        <taxon>Pseudomonadota</taxon>
        <taxon>Gammaproteobacteria</taxon>
        <taxon>Methylococcales</taxon>
        <taxon>Methylococcaceae</taxon>
        <taxon>Methylobacter</taxon>
    </lineage>
</organism>
<dbReference type="InterPro" id="IPR018841">
    <property type="entry name" value="DUF2442"/>
</dbReference>
<reference evidence="1 2" key="1">
    <citation type="submission" date="2018-02" db="EMBL/GenBank/DDBJ databases">
        <title>Subsurface microbial communities from deep shales in Ohio and West Virginia, USA.</title>
        <authorList>
            <person name="Wrighton K."/>
        </authorList>
    </citation>
    <scope>NUCLEOTIDE SEQUENCE [LARGE SCALE GENOMIC DNA]</scope>
    <source>
        <strain evidence="1 2">OWC-DMM</strain>
    </source>
</reference>
<sequence>MKRPRLAAVEPLPNYQLKMTFINGCIMTVDKGETIFAKPGLAPLRDPAAFAKVRLTNSIGWTIEWTDFDIQIGADTLWLEALLQTSTDENTRTFIAWRLRNGLSLADAARALDMTTRTMSAYGTGARPVPYHIALACKGWEVENR</sequence>
<dbReference type="AlphaFoldDB" id="A0A2S6HJU9"/>
<dbReference type="InterPro" id="IPR010982">
    <property type="entry name" value="Lambda_DNA-bd_dom_sf"/>
</dbReference>
<dbReference type="SUPFAM" id="SSF47413">
    <property type="entry name" value="lambda repressor-like DNA-binding domains"/>
    <property type="match status" value="1"/>
</dbReference>
<dbReference type="Gene3D" id="1.10.260.40">
    <property type="entry name" value="lambda repressor-like DNA-binding domains"/>
    <property type="match status" value="1"/>
</dbReference>
<gene>
    <name evidence="1" type="ORF">B0F87_10131</name>
</gene>
<evidence type="ECO:0000313" key="2">
    <source>
        <dbReference type="Proteomes" id="UP000240010"/>
    </source>
</evidence>
<accession>A0A2S6HJU9</accession>
<proteinExistence type="predicted"/>
<protein>
    <submittedName>
        <fullName evidence="1">Uncharacterized protein DUF2442</fullName>
    </submittedName>
</protein>
<dbReference type="Pfam" id="PF10387">
    <property type="entry name" value="DUF2442"/>
    <property type="match status" value="1"/>
</dbReference>
<dbReference type="GO" id="GO:0003677">
    <property type="term" value="F:DNA binding"/>
    <property type="evidence" value="ECO:0007669"/>
    <property type="project" value="InterPro"/>
</dbReference>
<comment type="caution">
    <text evidence="1">The sequence shown here is derived from an EMBL/GenBank/DDBJ whole genome shotgun (WGS) entry which is preliminary data.</text>
</comment>
<dbReference type="RefSeq" id="WP_104427137.1">
    <property type="nucleotide sequence ID" value="NZ_PTIZ01000001.1"/>
</dbReference>
<evidence type="ECO:0000313" key="1">
    <source>
        <dbReference type="EMBL" id="PPK77653.1"/>
    </source>
</evidence>
<dbReference type="InterPro" id="IPR036782">
    <property type="entry name" value="NE0471-like_N"/>
</dbReference>
<name>A0A2S6HJU9_9GAMM</name>